<dbReference type="Pfam" id="PF13440">
    <property type="entry name" value="Polysacc_synt_3"/>
    <property type="match status" value="1"/>
</dbReference>
<evidence type="ECO:0000256" key="1">
    <source>
        <dbReference type="ARBA" id="ARBA00004651"/>
    </source>
</evidence>
<evidence type="ECO:0000313" key="8">
    <source>
        <dbReference type="Proteomes" id="UP000005384"/>
    </source>
</evidence>
<feature type="transmembrane region" description="Helical" evidence="6">
    <location>
        <begin position="50"/>
        <end position="72"/>
    </location>
</feature>
<dbReference type="GO" id="GO:0005886">
    <property type="term" value="C:plasma membrane"/>
    <property type="evidence" value="ECO:0007669"/>
    <property type="project" value="UniProtKB-SubCell"/>
</dbReference>
<dbReference type="PANTHER" id="PTHR30250">
    <property type="entry name" value="PST FAMILY PREDICTED COLANIC ACID TRANSPORTER"/>
    <property type="match status" value="1"/>
</dbReference>
<feature type="transmembrane region" description="Helical" evidence="6">
    <location>
        <begin position="343"/>
        <end position="364"/>
    </location>
</feature>
<evidence type="ECO:0000256" key="6">
    <source>
        <dbReference type="SAM" id="Phobius"/>
    </source>
</evidence>
<feature type="transmembrane region" description="Helical" evidence="6">
    <location>
        <begin position="128"/>
        <end position="149"/>
    </location>
</feature>
<keyword evidence="8" id="KW-1185">Reference proteome</keyword>
<feature type="transmembrane region" description="Helical" evidence="6">
    <location>
        <begin position="229"/>
        <end position="251"/>
    </location>
</feature>
<name>G5IB41_9FIRM</name>
<feature type="transmembrane region" description="Helical" evidence="6">
    <location>
        <begin position="161"/>
        <end position="179"/>
    </location>
</feature>
<feature type="transmembrane region" description="Helical" evidence="6">
    <location>
        <begin position="263"/>
        <end position="284"/>
    </location>
</feature>
<keyword evidence="4 6" id="KW-1133">Transmembrane helix</keyword>
<evidence type="ECO:0000256" key="4">
    <source>
        <dbReference type="ARBA" id="ARBA00022989"/>
    </source>
</evidence>
<feature type="transmembrane region" description="Helical" evidence="6">
    <location>
        <begin position="93"/>
        <end position="116"/>
    </location>
</feature>
<sequence length="482" mass="54985">MIKKSLNILSKKLEKIDFILVTASTVICSLFSFAYSVYAKKYVLPLEYGIYTTCLLLQTYLNYAQLGVMNSYNRDYPQFLGAEKSEEARKLKNTAFCFVILIYLILMIIVDSAILLLYSNALLEKHYFWGYLLCPITVLLETIASFCIYTERMEGRYNMTAAVSLIKTVAAIILGLFAIKKWFYYGLYIMPITGSLLSIAFYFKTSLKTIRFKIDITTLKYSIHTGLPLLINSLVWTIMSSVDKFIILFFMTTEDLGVYSVPLMGFSTMVIVPQTISQIFYYKISRIYGETNSTHKLIDQCNQYTLLTSACTGITAIVAYYLLPILVDIFMPNYHAGIKPAQILIVGVAIYSATLLYSNIFSVLKLNLDLLVNTVVLCIFNIVTSTLFVMINGRQVENVAVGTAMSYFLYSLLLLLRIHKRFNYNLRKLIMSGWFPVAVSIVPCLLFEKLFHSNYVAMIVSIFTAGIVYITVFIQIWRKKNV</sequence>
<feature type="transmembrane region" description="Helical" evidence="6">
    <location>
        <begin position="16"/>
        <end position="38"/>
    </location>
</feature>
<dbReference type="Proteomes" id="UP000005384">
    <property type="component" value="Unassembled WGS sequence"/>
</dbReference>
<dbReference type="AlphaFoldDB" id="G5IB41"/>
<reference evidence="7 8" key="1">
    <citation type="submission" date="2011-08" db="EMBL/GenBank/DDBJ databases">
        <title>The Genome Sequence of Clostridium hathewayi WAL-18680.</title>
        <authorList>
            <consortium name="The Broad Institute Genome Sequencing Platform"/>
            <person name="Earl A."/>
            <person name="Ward D."/>
            <person name="Feldgarden M."/>
            <person name="Gevers D."/>
            <person name="Finegold S.M."/>
            <person name="Summanen P.H."/>
            <person name="Molitoris D.R."/>
            <person name="Song M."/>
            <person name="Daigneault M."/>
            <person name="Allen-Vercoe E."/>
            <person name="Young S.K."/>
            <person name="Zeng Q."/>
            <person name="Gargeya S."/>
            <person name="Fitzgerald M."/>
            <person name="Haas B."/>
            <person name="Abouelleil A."/>
            <person name="Alvarado L."/>
            <person name="Arachchi H.M."/>
            <person name="Berlin A."/>
            <person name="Brown A."/>
            <person name="Chapman S.B."/>
            <person name="Chen Z."/>
            <person name="Dunbar C."/>
            <person name="Freedman E."/>
            <person name="Gearin G."/>
            <person name="Gellesch M."/>
            <person name="Goldberg J."/>
            <person name="Griggs A."/>
            <person name="Gujja S."/>
            <person name="Heiman D."/>
            <person name="Howarth C."/>
            <person name="Larson L."/>
            <person name="Lui A."/>
            <person name="MacDonald P.J.P."/>
            <person name="Montmayeur A."/>
            <person name="Murphy C."/>
            <person name="Neiman D."/>
            <person name="Pearson M."/>
            <person name="Priest M."/>
            <person name="Roberts A."/>
            <person name="Saif S."/>
            <person name="Shea T."/>
            <person name="Shenoy N."/>
            <person name="Sisk P."/>
            <person name="Stolte C."/>
            <person name="Sykes S."/>
            <person name="Wortman J."/>
            <person name="Nusbaum C."/>
            <person name="Birren B."/>
        </authorList>
    </citation>
    <scope>NUCLEOTIDE SEQUENCE [LARGE SCALE GENOMIC DNA]</scope>
    <source>
        <strain evidence="7 8">WAL-18680</strain>
    </source>
</reference>
<dbReference type="InterPro" id="IPR050833">
    <property type="entry name" value="Poly_Biosynth_Transport"/>
</dbReference>
<feature type="transmembrane region" description="Helical" evidence="6">
    <location>
        <begin position="185"/>
        <end position="203"/>
    </location>
</feature>
<feature type="transmembrane region" description="Helical" evidence="6">
    <location>
        <begin position="429"/>
        <end position="448"/>
    </location>
</feature>
<feature type="transmembrane region" description="Helical" evidence="6">
    <location>
        <begin position="304"/>
        <end position="323"/>
    </location>
</feature>
<gene>
    <name evidence="7" type="ORF">HMPREF9473_00718</name>
</gene>
<dbReference type="PANTHER" id="PTHR30250:SF11">
    <property type="entry name" value="O-ANTIGEN TRANSPORTER-RELATED"/>
    <property type="match status" value="1"/>
</dbReference>
<keyword evidence="3 6" id="KW-0812">Transmembrane</keyword>
<dbReference type="PATRIC" id="fig|742737.3.peg.718"/>
<comment type="subcellular location">
    <subcellularLocation>
        <location evidence="1">Cell membrane</location>
        <topology evidence="1">Multi-pass membrane protein</topology>
    </subcellularLocation>
</comment>
<dbReference type="HOGENOM" id="CLU_565936_0_0_9"/>
<evidence type="ECO:0000313" key="7">
    <source>
        <dbReference type="EMBL" id="EHI61356.1"/>
    </source>
</evidence>
<feature type="transmembrane region" description="Helical" evidence="6">
    <location>
        <begin position="454"/>
        <end position="477"/>
    </location>
</feature>
<proteinExistence type="predicted"/>
<keyword evidence="2" id="KW-1003">Cell membrane</keyword>
<feature type="transmembrane region" description="Helical" evidence="6">
    <location>
        <begin position="399"/>
        <end position="417"/>
    </location>
</feature>
<evidence type="ECO:0000256" key="5">
    <source>
        <dbReference type="ARBA" id="ARBA00023136"/>
    </source>
</evidence>
<organism evidence="7 8">
    <name type="scientific">Hungatella hathewayi WAL-18680</name>
    <dbReference type="NCBI Taxonomy" id="742737"/>
    <lineage>
        <taxon>Bacteria</taxon>
        <taxon>Bacillati</taxon>
        <taxon>Bacillota</taxon>
        <taxon>Clostridia</taxon>
        <taxon>Lachnospirales</taxon>
        <taxon>Lachnospiraceae</taxon>
        <taxon>Hungatella</taxon>
    </lineage>
</organism>
<evidence type="ECO:0000256" key="2">
    <source>
        <dbReference type="ARBA" id="ARBA00022475"/>
    </source>
</evidence>
<dbReference type="EMBL" id="ADLN01000005">
    <property type="protein sequence ID" value="EHI61356.1"/>
    <property type="molecule type" value="Genomic_DNA"/>
</dbReference>
<comment type="caution">
    <text evidence="7">The sequence shown here is derived from an EMBL/GenBank/DDBJ whole genome shotgun (WGS) entry which is preliminary data.</text>
</comment>
<accession>G5IB41</accession>
<evidence type="ECO:0000256" key="3">
    <source>
        <dbReference type="ARBA" id="ARBA00022692"/>
    </source>
</evidence>
<feature type="transmembrane region" description="Helical" evidence="6">
    <location>
        <begin position="371"/>
        <end position="393"/>
    </location>
</feature>
<protein>
    <submittedName>
        <fullName evidence="7">Uncharacterized protein</fullName>
    </submittedName>
</protein>
<keyword evidence="5 6" id="KW-0472">Membrane</keyword>